<feature type="compositionally biased region" description="Basic residues" evidence="1">
    <location>
        <begin position="168"/>
        <end position="177"/>
    </location>
</feature>
<comment type="caution">
    <text evidence="2">The sequence shown here is derived from an EMBL/GenBank/DDBJ whole genome shotgun (WGS) entry which is preliminary data.</text>
</comment>
<evidence type="ECO:0000256" key="1">
    <source>
        <dbReference type="SAM" id="MobiDB-lite"/>
    </source>
</evidence>
<reference evidence="2 3" key="1">
    <citation type="submission" date="2019-06" db="EMBL/GenBank/DDBJ databases">
        <title>Draft genomes of female and male turbot (Scophthalmus maximus).</title>
        <authorList>
            <person name="Xu H."/>
            <person name="Xu X.-W."/>
            <person name="Shao C."/>
            <person name="Chen S."/>
        </authorList>
    </citation>
    <scope>NUCLEOTIDE SEQUENCE [LARGE SCALE GENOMIC DNA]</scope>
    <source>
        <strain evidence="2">Ysfricsl-2016a</strain>
        <tissue evidence="2">Blood</tissue>
    </source>
</reference>
<dbReference type="Proteomes" id="UP000438429">
    <property type="component" value="Unassembled WGS sequence"/>
</dbReference>
<dbReference type="EMBL" id="VEVO01000002">
    <property type="protein sequence ID" value="KAF0046126.1"/>
    <property type="molecule type" value="Genomic_DNA"/>
</dbReference>
<feature type="compositionally biased region" description="Basic and acidic residues" evidence="1">
    <location>
        <begin position="185"/>
        <end position="194"/>
    </location>
</feature>
<name>A0A6A4TEY4_SCOMX</name>
<accession>A0A6A4TEY4</accession>
<protein>
    <submittedName>
        <fullName evidence="2">Uncharacterized protein</fullName>
    </submittedName>
</protein>
<feature type="compositionally biased region" description="Basic residues" evidence="1">
    <location>
        <begin position="307"/>
        <end position="318"/>
    </location>
</feature>
<sequence>MKTPARQPSDRLTDVSKSRYGVASKVSPDSTKEHWQFNWHVTKLLGEEKYFSLQRVSEAEFGDERNTNNRGMNVRSQLDFLAGHVFESTDLLRSAMMLLIQELRVECDQKFRERLSFCRSCFPTCLRNAHKTTDTKGIHASPETPLLSSSSRHFPFALSLLEDSRRPSTTRRRRQTQRQHGPLVRRADGVREPQTKGGRQHSRSLRGIGGSPDGPNNGAGQRAGVKGRAPELSETDEVESSPASYRELSSLSRAGANSAMLNDNDMATGLRHGLIAGRERKRRLATEMRRPKWGHAKEREQECPHITHGRRRSSGRRVLRGRREHRPEKKYSHVRNCQHRAVPSANRCRGDGTHSVAMIHFACYTYDTSTATLGSGALHLPNGAFCSFDGKLFIF</sequence>
<feature type="compositionally biased region" description="Basic and acidic residues" evidence="1">
    <location>
        <begin position="292"/>
        <end position="305"/>
    </location>
</feature>
<gene>
    <name evidence="2" type="ORF">F2P81_002655</name>
</gene>
<dbReference type="AlphaFoldDB" id="A0A6A4TEY4"/>
<proteinExistence type="predicted"/>
<feature type="region of interest" description="Disordered" evidence="1">
    <location>
        <begin position="292"/>
        <end position="318"/>
    </location>
</feature>
<evidence type="ECO:0000313" key="2">
    <source>
        <dbReference type="EMBL" id="KAF0046126.1"/>
    </source>
</evidence>
<evidence type="ECO:0000313" key="3">
    <source>
        <dbReference type="Proteomes" id="UP000438429"/>
    </source>
</evidence>
<organism evidence="2 3">
    <name type="scientific">Scophthalmus maximus</name>
    <name type="common">Turbot</name>
    <name type="synonym">Psetta maxima</name>
    <dbReference type="NCBI Taxonomy" id="52904"/>
    <lineage>
        <taxon>Eukaryota</taxon>
        <taxon>Metazoa</taxon>
        <taxon>Chordata</taxon>
        <taxon>Craniata</taxon>
        <taxon>Vertebrata</taxon>
        <taxon>Euteleostomi</taxon>
        <taxon>Actinopterygii</taxon>
        <taxon>Neopterygii</taxon>
        <taxon>Teleostei</taxon>
        <taxon>Neoteleostei</taxon>
        <taxon>Acanthomorphata</taxon>
        <taxon>Carangaria</taxon>
        <taxon>Pleuronectiformes</taxon>
        <taxon>Pleuronectoidei</taxon>
        <taxon>Scophthalmidae</taxon>
        <taxon>Scophthalmus</taxon>
    </lineage>
</organism>
<feature type="region of interest" description="Disordered" evidence="1">
    <location>
        <begin position="159"/>
        <end position="247"/>
    </location>
</feature>